<sequence>MSVVLKNDNIKNINKYLTANMKHRGKPHFGLTGSMAESEIFGEVIRPVEFENWREGHNYMTRNEALRLVQESQPGNPSDPEPRFANDLQATIVERVYPNDYNRVRFFTAVGSPLDYLHHIDAFFEIDDGDFTYTITIDLKTHPVEKPATLKTDILLIYPTEGLDPNIDKEDYQSLIARTAQEIIEIFQEKQVRKSGYSKKAR</sequence>
<comment type="caution">
    <text evidence="1">The sequence shown here is derived from an EMBL/GenBank/DDBJ whole genome shotgun (WGS) entry which is preliminary data.</text>
</comment>
<accession>A0A1G1YHU8</accession>
<proteinExistence type="predicted"/>
<organism evidence="1 2">
    <name type="scientific">Candidatus Buchananbacteria bacterium RIFCSPLOWO2_01_FULL_39_33</name>
    <dbReference type="NCBI Taxonomy" id="1797543"/>
    <lineage>
        <taxon>Bacteria</taxon>
        <taxon>Candidatus Buchananiibacteriota</taxon>
    </lineage>
</organism>
<name>A0A1G1YHU8_9BACT</name>
<protein>
    <submittedName>
        <fullName evidence="1">Uncharacterized protein</fullName>
    </submittedName>
</protein>
<gene>
    <name evidence="1" type="ORF">A3A02_01370</name>
</gene>
<reference evidence="1 2" key="1">
    <citation type="journal article" date="2016" name="Nat. Commun.">
        <title>Thousands of microbial genomes shed light on interconnected biogeochemical processes in an aquifer system.</title>
        <authorList>
            <person name="Anantharaman K."/>
            <person name="Brown C.T."/>
            <person name="Hug L.A."/>
            <person name="Sharon I."/>
            <person name="Castelle C.J."/>
            <person name="Probst A.J."/>
            <person name="Thomas B.C."/>
            <person name="Singh A."/>
            <person name="Wilkins M.J."/>
            <person name="Karaoz U."/>
            <person name="Brodie E.L."/>
            <person name="Williams K.H."/>
            <person name="Hubbard S.S."/>
            <person name="Banfield J.F."/>
        </authorList>
    </citation>
    <scope>NUCLEOTIDE SEQUENCE [LARGE SCALE GENOMIC DNA]</scope>
</reference>
<evidence type="ECO:0000313" key="2">
    <source>
        <dbReference type="Proteomes" id="UP000177376"/>
    </source>
</evidence>
<dbReference type="Proteomes" id="UP000177376">
    <property type="component" value="Unassembled WGS sequence"/>
</dbReference>
<evidence type="ECO:0000313" key="1">
    <source>
        <dbReference type="EMBL" id="OGY51938.1"/>
    </source>
</evidence>
<dbReference type="AlphaFoldDB" id="A0A1G1YHU8"/>
<dbReference type="EMBL" id="MHIM01000028">
    <property type="protein sequence ID" value="OGY51938.1"/>
    <property type="molecule type" value="Genomic_DNA"/>
</dbReference>